<comment type="caution">
    <text evidence="1">The sequence shown here is derived from an EMBL/GenBank/DDBJ whole genome shotgun (WGS) entry which is preliminary data.</text>
</comment>
<reference evidence="1 2" key="1">
    <citation type="submission" date="2020-05" db="EMBL/GenBank/DDBJ databases">
        <title>Identification and distribution of gene clusters putatively required for synthesis of sphingolipid metabolism inhibitors in phylogenetically diverse species of the filamentous fungus Fusarium.</title>
        <authorList>
            <person name="Kim H.-S."/>
            <person name="Busman M."/>
            <person name="Brown D.W."/>
            <person name="Divon H."/>
            <person name="Uhlig S."/>
            <person name="Proctor R.H."/>
        </authorList>
    </citation>
    <scope>NUCLEOTIDE SEQUENCE [LARGE SCALE GENOMIC DNA]</scope>
    <source>
        <strain evidence="1 2">NRRL 13617</strain>
    </source>
</reference>
<dbReference type="EMBL" id="JAAOAQ010000059">
    <property type="protein sequence ID" value="KAF5569576.1"/>
    <property type="molecule type" value="Genomic_DNA"/>
</dbReference>
<sequence length="309" mass="35164">MPSSIDADTEQVAQVAQALNDTSLESSHQVSHVADAVPMSTSTPDRVVDDDGEIQAHVEAIYRMFGVSVERRVDGELKFKRIKLEDLAAYESDGWVQWFPRARRTAPPMDEDHRMVEEINDVLTPDAPYKDTSNIVSREIEPSRAGGKMAAVEGEMLDGKVRFRVRQLSALNNVEDNRMKVTLLVERQVDRRLETKKVEVVALAAYEDDGWMPSLPWFPQPEGVGANWGDYHTFYKWQVNGRAMNEDWVSQYDPDWRNKVAEPIRYVDDDGNRLVLPFGDDEAKLMQEKAAELKTVHEKLWGEETGEAN</sequence>
<dbReference type="OrthoDB" id="4743586at2759"/>
<dbReference type="Proteomes" id="UP000582016">
    <property type="component" value="Unassembled WGS sequence"/>
</dbReference>
<name>A0A8H5KBM5_9HYPO</name>
<organism evidence="1 2">
    <name type="scientific">Fusarium phyllophilum</name>
    <dbReference type="NCBI Taxonomy" id="47803"/>
    <lineage>
        <taxon>Eukaryota</taxon>
        <taxon>Fungi</taxon>
        <taxon>Dikarya</taxon>
        <taxon>Ascomycota</taxon>
        <taxon>Pezizomycotina</taxon>
        <taxon>Sordariomycetes</taxon>
        <taxon>Hypocreomycetidae</taxon>
        <taxon>Hypocreales</taxon>
        <taxon>Nectriaceae</taxon>
        <taxon>Fusarium</taxon>
        <taxon>Fusarium fujikuroi species complex</taxon>
    </lineage>
</organism>
<accession>A0A8H5KBM5</accession>
<protein>
    <submittedName>
        <fullName evidence="1">Uncharacterized protein</fullName>
    </submittedName>
</protein>
<evidence type="ECO:0000313" key="1">
    <source>
        <dbReference type="EMBL" id="KAF5569576.1"/>
    </source>
</evidence>
<proteinExistence type="predicted"/>
<dbReference type="AlphaFoldDB" id="A0A8H5KBM5"/>
<keyword evidence="2" id="KW-1185">Reference proteome</keyword>
<gene>
    <name evidence="1" type="ORF">FPHYL_1949</name>
</gene>
<evidence type="ECO:0000313" key="2">
    <source>
        <dbReference type="Proteomes" id="UP000582016"/>
    </source>
</evidence>